<dbReference type="AlphaFoldDB" id="A0A6B0UJ20"/>
<dbReference type="EMBL" id="GIFC01007560">
    <property type="protein sequence ID" value="MXU89643.1"/>
    <property type="molecule type" value="Transcribed_RNA"/>
</dbReference>
<feature type="signal peptide" evidence="1">
    <location>
        <begin position="1"/>
        <end position="25"/>
    </location>
</feature>
<proteinExistence type="predicted"/>
<evidence type="ECO:0000313" key="2">
    <source>
        <dbReference type="EMBL" id="MXU89643.1"/>
    </source>
</evidence>
<keyword evidence="1" id="KW-0732">Signal</keyword>
<reference evidence="2" key="1">
    <citation type="submission" date="2019-12" db="EMBL/GenBank/DDBJ databases">
        <title>An insight into the sialome of adult female Ixodes ricinus ticks feeding for 6 days.</title>
        <authorList>
            <person name="Perner J."/>
            <person name="Ribeiro J.M.C."/>
        </authorList>
    </citation>
    <scope>NUCLEOTIDE SEQUENCE</scope>
    <source>
        <strain evidence="2">Semi-engorged</strain>
        <tissue evidence="2">Salivary glands</tissue>
    </source>
</reference>
<feature type="chain" id="PRO_5025543007" evidence="1">
    <location>
        <begin position="26"/>
        <end position="109"/>
    </location>
</feature>
<name>A0A6B0UJ20_IXORI</name>
<evidence type="ECO:0000256" key="1">
    <source>
        <dbReference type="SAM" id="SignalP"/>
    </source>
</evidence>
<sequence length="109" mass="12947">MPRFRTGLLSVWYKLMSFFFERCLGSSGCALLSELAQDSCSYRMKHSCTLVLLKTVQSRVHSPYNGRNFLPQYCSWKYPVVQLWDKLVCQFNCDIWFWSTSTKSRYKLF</sequence>
<organism evidence="2">
    <name type="scientific">Ixodes ricinus</name>
    <name type="common">Common tick</name>
    <name type="synonym">Acarus ricinus</name>
    <dbReference type="NCBI Taxonomy" id="34613"/>
    <lineage>
        <taxon>Eukaryota</taxon>
        <taxon>Metazoa</taxon>
        <taxon>Ecdysozoa</taxon>
        <taxon>Arthropoda</taxon>
        <taxon>Chelicerata</taxon>
        <taxon>Arachnida</taxon>
        <taxon>Acari</taxon>
        <taxon>Parasitiformes</taxon>
        <taxon>Ixodida</taxon>
        <taxon>Ixodoidea</taxon>
        <taxon>Ixodidae</taxon>
        <taxon>Ixodinae</taxon>
        <taxon>Ixodes</taxon>
    </lineage>
</organism>
<accession>A0A6B0UJ20</accession>
<protein>
    <submittedName>
        <fullName evidence="2">Putative secreted protein</fullName>
    </submittedName>
</protein>